<dbReference type="AlphaFoldDB" id="A0A0E9V753"/>
<sequence>MAPNWGKNSVWFSKNKGEKSIQTFGKPKSRSIDCNHINISK</sequence>
<protein>
    <submittedName>
        <fullName evidence="1">Uncharacterized protein</fullName>
    </submittedName>
</protein>
<dbReference type="EMBL" id="GBXM01035499">
    <property type="protein sequence ID" value="JAH73078.1"/>
    <property type="molecule type" value="Transcribed_RNA"/>
</dbReference>
<reference evidence="1" key="1">
    <citation type="submission" date="2014-11" db="EMBL/GenBank/DDBJ databases">
        <authorList>
            <person name="Amaro Gonzalez C."/>
        </authorList>
    </citation>
    <scope>NUCLEOTIDE SEQUENCE</scope>
</reference>
<proteinExistence type="predicted"/>
<accession>A0A0E9V753</accession>
<organism evidence="1">
    <name type="scientific">Anguilla anguilla</name>
    <name type="common">European freshwater eel</name>
    <name type="synonym">Muraena anguilla</name>
    <dbReference type="NCBI Taxonomy" id="7936"/>
    <lineage>
        <taxon>Eukaryota</taxon>
        <taxon>Metazoa</taxon>
        <taxon>Chordata</taxon>
        <taxon>Craniata</taxon>
        <taxon>Vertebrata</taxon>
        <taxon>Euteleostomi</taxon>
        <taxon>Actinopterygii</taxon>
        <taxon>Neopterygii</taxon>
        <taxon>Teleostei</taxon>
        <taxon>Anguilliformes</taxon>
        <taxon>Anguillidae</taxon>
        <taxon>Anguilla</taxon>
    </lineage>
</organism>
<name>A0A0E9V753_ANGAN</name>
<reference evidence="1" key="2">
    <citation type="journal article" date="2015" name="Fish Shellfish Immunol.">
        <title>Early steps in the European eel (Anguilla anguilla)-Vibrio vulnificus interaction in the gills: Role of the RtxA13 toxin.</title>
        <authorList>
            <person name="Callol A."/>
            <person name="Pajuelo D."/>
            <person name="Ebbesson L."/>
            <person name="Teles M."/>
            <person name="MacKenzie S."/>
            <person name="Amaro C."/>
        </authorList>
    </citation>
    <scope>NUCLEOTIDE SEQUENCE</scope>
</reference>
<evidence type="ECO:0000313" key="1">
    <source>
        <dbReference type="EMBL" id="JAH73078.1"/>
    </source>
</evidence>